<accession>A0A383BS14</accession>
<feature type="non-terminal residue" evidence="1">
    <location>
        <position position="1"/>
    </location>
</feature>
<evidence type="ECO:0000313" key="1">
    <source>
        <dbReference type="EMBL" id="SVE22702.1"/>
    </source>
</evidence>
<organism evidence="1">
    <name type="scientific">marine metagenome</name>
    <dbReference type="NCBI Taxonomy" id="408172"/>
    <lineage>
        <taxon>unclassified sequences</taxon>
        <taxon>metagenomes</taxon>
        <taxon>ecological metagenomes</taxon>
    </lineage>
</organism>
<gene>
    <name evidence="1" type="ORF">METZ01_LOCUS475556</name>
</gene>
<reference evidence="1" key="1">
    <citation type="submission" date="2018-05" db="EMBL/GenBank/DDBJ databases">
        <authorList>
            <person name="Lanie J.A."/>
            <person name="Ng W.-L."/>
            <person name="Kazmierczak K.M."/>
            <person name="Andrzejewski T.M."/>
            <person name="Davidsen T.M."/>
            <person name="Wayne K.J."/>
            <person name="Tettelin H."/>
            <person name="Glass J.I."/>
            <person name="Rusch D."/>
            <person name="Podicherti R."/>
            <person name="Tsui H.-C.T."/>
            <person name="Winkler M.E."/>
        </authorList>
    </citation>
    <scope>NUCLEOTIDE SEQUENCE</scope>
</reference>
<proteinExistence type="predicted"/>
<dbReference type="AlphaFoldDB" id="A0A383BS14"/>
<sequence>EKQFFIGDGLLPRSLVEGALKEIDGNEMQLQVAQLMFGLLMSGKGHAKNDVFFVENCVHFWGIDGKWREWLRSLDEPEVVSGETQGVK</sequence>
<protein>
    <submittedName>
        <fullName evidence="1">Uncharacterized protein</fullName>
    </submittedName>
</protein>
<dbReference type="EMBL" id="UINC01202750">
    <property type="protein sequence ID" value="SVE22702.1"/>
    <property type="molecule type" value="Genomic_DNA"/>
</dbReference>
<name>A0A383BS14_9ZZZZ</name>